<keyword evidence="2" id="KW-0812">Transmembrane</keyword>
<dbReference type="EMBL" id="CM000632">
    <property type="protein sequence ID" value="EEC43084.1"/>
    <property type="molecule type" value="Genomic_DNA"/>
</dbReference>
<reference evidence="6" key="2">
    <citation type="submission" date="2008-08" db="EMBL/GenBank/DDBJ databases">
        <authorList>
            <consortium name="Diatom Consortium"/>
            <person name="Grigoriev I."/>
            <person name="Grimwood J."/>
            <person name="Kuo A."/>
            <person name="Otillar R.P."/>
            <person name="Salamov A."/>
            <person name="Detter J.C."/>
            <person name="Lindquist E."/>
            <person name="Shapiro H."/>
            <person name="Lucas S."/>
            <person name="Glavina del Rio T."/>
            <person name="Pitluck S."/>
            <person name="Rokhsar D."/>
            <person name="Bowler C."/>
        </authorList>
    </citation>
    <scope>GENOME REANNOTATION</scope>
    <source>
        <strain evidence="6">CCAP 1055/1</strain>
    </source>
</reference>
<proteinExistence type="predicted"/>
<keyword evidence="2" id="KW-1133">Transmembrane helix</keyword>
<dbReference type="EMBL" id="DS999257">
    <property type="protein sequence ID" value="EEC42870.1"/>
    <property type="molecule type" value="Genomic_DNA"/>
</dbReference>
<dbReference type="RefSeq" id="XP_002185415.1">
    <property type="nucleotide sequence ID" value="XM_002185379.1"/>
</dbReference>
<dbReference type="PaxDb" id="2850-Phatr41493"/>
<evidence type="ECO:0000313" key="6">
    <source>
        <dbReference type="Proteomes" id="UP000000759"/>
    </source>
</evidence>
<dbReference type="KEGG" id="pti:PHATRDRAFT_bd1128"/>
<dbReference type="GeneID" id="7204976"/>
<keyword evidence="2" id="KW-0472">Membrane</keyword>
<keyword evidence="3" id="KW-0732">Signal</keyword>
<evidence type="ECO:0000256" key="2">
    <source>
        <dbReference type="SAM" id="Phobius"/>
    </source>
</evidence>
<name>B7GED3_PHATC</name>
<keyword evidence="6" id="KW-1185">Reference proteome</keyword>
<feature type="region of interest" description="Disordered" evidence="1">
    <location>
        <begin position="64"/>
        <end position="90"/>
    </location>
</feature>
<evidence type="ECO:0000313" key="4">
    <source>
        <dbReference type="EMBL" id="EEC42870.1"/>
    </source>
</evidence>
<feature type="signal peptide" evidence="3">
    <location>
        <begin position="1"/>
        <end position="16"/>
    </location>
</feature>
<dbReference type="AlphaFoldDB" id="B7GED3"/>
<dbReference type="Proteomes" id="UP000000759">
    <property type="component" value="Chromosome 30"/>
</dbReference>
<dbReference type="KEGG" id="pti:PHATRDRAFT_41493"/>
<evidence type="ECO:0000256" key="3">
    <source>
        <dbReference type="SAM" id="SignalP"/>
    </source>
</evidence>
<evidence type="ECO:0000313" key="5">
    <source>
        <dbReference type="EMBL" id="EEC43084.1"/>
    </source>
</evidence>
<dbReference type="HOGENOM" id="CLU_928948_0_0_1"/>
<dbReference type="InParanoid" id="B7GED3"/>
<accession>B7GED3</accession>
<feature type="chain" id="PRO_5010107115" evidence="3">
    <location>
        <begin position="17"/>
        <end position="135"/>
    </location>
</feature>
<gene>
    <name evidence="5" type="ORF">PHATRDRAFT_41493</name>
    <name evidence="4" type="ORF">PHATRDRAFT_bd1128</name>
</gene>
<sequence>MCVLPVLMLTLFVSFASKLCRENLLSNSNTYCVPDSGAVLSILSFILWIIVAVSFRQLVSRRTQKENTDINYGDEEEVNSAPPNQSGSKSVIVEVMTDAEGTKTTTTTTTDAKGNKIVEKTVEMKNNSYSEDTES</sequence>
<organism evidence="5 6">
    <name type="scientific">Phaeodactylum tricornutum (strain CCAP 1055/1)</name>
    <dbReference type="NCBI Taxonomy" id="556484"/>
    <lineage>
        <taxon>Eukaryota</taxon>
        <taxon>Sar</taxon>
        <taxon>Stramenopiles</taxon>
        <taxon>Ochrophyta</taxon>
        <taxon>Bacillariophyta</taxon>
        <taxon>Bacillariophyceae</taxon>
        <taxon>Bacillariophycidae</taxon>
        <taxon>Naviculales</taxon>
        <taxon>Phaeodactylaceae</taxon>
        <taxon>Phaeodactylum</taxon>
    </lineage>
</organism>
<evidence type="ECO:0000256" key="1">
    <source>
        <dbReference type="SAM" id="MobiDB-lite"/>
    </source>
</evidence>
<protein>
    <submittedName>
        <fullName evidence="5">Uncharacterized protein</fullName>
    </submittedName>
</protein>
<dbReference type="RefSeq" id="XP_002176143.1">
    <property type="nucleotide sequence ID" value="XM_002176107.1"/>
</dbReference>
<reference evidence="5 6" key="1">
    <citation type="journal article" date="2008" name="Nature">
        <title>The Phaeodactylum genome reveals the evolutionary history of diatom genomes.</title>
        <authorList>
            <person name="Bowler C."/>
            <person name="Allen A.E."/>
            <person name="Badger J.H."/>
            <person name="Grimwood J."/>
            <person name="Jabbari K."/>
            <person name="Kuo A."/>
            <person name="Maheswari U."/>
            <person name="Martens C."/>
            <person name="Maumus F."/>
            <person name="Otillar R.P."/>
            <person name="Rayko E."/>
            <person name="Salamov A."/>
            <person name="Vandepoele K."/>
            <person name="Beszteri B."/>
            <person name="Gruber A."/>
            <person name="Heijde M."/>
            <person name="Katinka M."/>
            <person name="Mock T."/>
            <person name="Valentin K."/>
            <person name="Verret F."/>
            <person name="Berges J.A."/>
            <person name="Brownlee C."/>
            <person name="Cadoret J.P."/>
            <person name="Chiovitti A."/>
            <person name="Choi C.J."/>
            <person name="Coesel S."/>
            <person name="De Martino A."/>
            <person name="Detter J.C."/>
            <person name="Durkin C."/>
            <person name="Falciatore A."/>
            <person name="Fournet J."/>
            <person name="Haruta M."/>
            <person name="Huysman M.J."/>
            <person name="Jenkins B.D."/>
            <person name="Jiroutova K."/>
            <person name="Jorgensen R.E."/>
            <person name="Joubert Y."/>
            <person name="Kaplan A."/>
            <person name="Kroger N."/>
            <person name="Kroth P.G."/>
            <person name="La Roche J."/>
            <person name="Lindquist E."/>
            <person name="Lommer M."/>
            <person name="Martin-Jezequel V."/>
            <person name="Lopez P.J."/>
            <person name="Lucas S."/>
            <person name="Mangogna M."/>
            <person name="McGinnis K."/>
            <person name="Medlin L.K."/>
            <person name="Montsant A."/>
            <person name="Oudot-Le Secq M.P."/>
            <person name="Napoli C."/>
            <person name="Obornik M."/>
            <person name="Parker M.S."/>
            <person name="Petit J.L."/>
            <person name="Porcel B.M."/>
            <person name="Poulsen N."/>
            <person name="Robison M."/>
            <person name="Rychlewski L."/>
            <person name="Rynearson T.A."/>
            <person name="Schmutz J."/>
            <person name="Shapiro H."/>
            <person name="Siaut M."/>
            <person name="Stanley M."/>
            <person name="Sussman M.R."/>
            <person name="Taylor A.R."/>
            <person name="Vardi A."/>
            <person name="von Dassow P."/>
            <person name="Vyverman W."/>
            <person name="Willis A."/>
            <person name="Wyrwicz L.S."/>
            <person name="Rokhsar D.S."/>
            <person name="Weissenbach J."/>
            <person name="Armbrust E.V."/>
            <person name="Green B.R."/>
            <person name="Van de Peer Y."/>
            <person name="Grigoriev I.V."/>
        </authorList>
    </citation>
    <scope>NUCLEOTIDE SEQUENCE [LARGE SCALE GENOMIC DNA]</scope>
    <source>
        <strain evidence="5 6">CCAP 1055/1</strain>
    </source>
</reference>
<dbReference type="GeneID" id="7199243"/>
<feature type="transmembrane region" description="Helical" evidence="2">
    <location>
        <begin position="40"/>
        <end position="59"/>
    </location>
</feature>